<dbReference type="EMBL" id="CP136895">
    <property type="protein sequence ID" value="WOL11875.1"/>
    <property type="molecule type" value="Genomic_DNA"/>
</dbReference>
<keyword evidence="2" id="KW-1185">Reference proteome</keyword>
<organism evidence="1 2">
    <name type="scientific">Canna indica</name>
    <name type="common">Indian-shot</name>
    <dbReference type="NCBI Taxonomy" id="4628"/>
    <lineage>
        <taxon>Eukaryota</taxon>
        <taxon>Viridiplantae</taxon>
        <taxon>Streptophyta</taxon>
        <taxon>Embryophyta</taxon>
        <taxon>Tracheophyta</taxon>
        <taxon>Spermatophyta</taxon>
        <taxon>Magnoliopsida</taxon>
        <taxon>Liliopsida</taxon>
        <taxon>Zingiberales</taxon>
        <taxon>Cannaceae</taxon>
        <taxon>Canna</taxon>
    </lineage>
</organism>
<evidence type="ECO:0000313" key="1">
    <source>
        <dbReference type="EMBL" id="WOL11875.1"/>
    </source>
</evidence>
<sequence length="200" mass="23176">MMQGGRCPLLETVLRNQQKRRLKNVYQKPVEKPSSWVGLFRRTVAGDDWRFSEEFNGKIKKIQETGRGKVYIDEEKIDITRKSCRLVLYGKFFGITPALELVRGDLNYINSISEKMGGKPFKIGKSVTDYKNFLSMIGLMDWTKEEEVDLSTVMKLENLKPILGKWNKEDVGILEKDLKSATEEMKNWEIREDIIISAPH</sequence>
<dbReference type="Proteomes" id="UP001327560">
    <property type="component" value="Chromosome 6"/>
</dbReference>
<proteinExistence type="predicted"/>
<accession>A0AAQ3KNI1</accession>
<name>A0AAQ3KNI1_9LILI</name>
<reference evidence="1 2" key="1">
    <citation type="submission" date="2023-10" db="EMBL/GenBank/DDBJ databases">
        <title>Chromosome-scale genome assembly provides insights into flower coloration mechanisms of Canna indica.</title>
        <authorList>
            <person name="Li C."/>
        </authorList>
    </citation>
    <scope>NUCLEOTIDE SEQUENCE [LARGE SCALE GENOMIC DNA]</scope>
    <source>
        <tissue evidence="1">Flower</tissue>
    </source>
</reference>
<protein>
    <submittedName>
        <fullName evidence="1">Uncharacterized protein</fullName>
    </submittedName>
</protein>
<gene>
    <name evidence="1" type="ORF">Cni_G20639</name>
</gene>
<evidence type="ECO:0000313" key="2">
    <source>
        <dbReference type="Proteomes" id="UP001327560"/>
    </source>
</evidence>
<dbReference type="AlphaFoldDB" id="A0AAQ3KNI1"/>